<dbReference type="GO" id="GO:0003677">
    <property type="term" value="F:DNA binding"/>
    <property type="evidence" value="ECO:0007669"/>
    <property type="project" value="UniProtKB-KW"/>
</dbReference>
<evidence type="ECO:0000256" key="1">
    <source>
        <dbReference type="ARBA" id="ARBA00023163"/>
    </source>
</evidence>
<dbReference type="Proteomes" id="UP000297192">
    <property type="component" value="Segment"/>
</dbReference>
<accession>A0A291B0K1</accession>
<dbReference type="EMBL" id="MF599468">
    <property type="protein sequence ID" value="ATE87011.1"/>
    <property type="molecule type" value="Genomic_DNA"/>
</dbReference>
<dbReference type="GeneID" id="65099774"/>
<gene>
    <name evidence="2" type="primary">2L</name>
</gene>
<sequence length="368" mass="44202">MKNEIHIFLLNSRILEKISTEEKEKKLEIETLSNLLKVYGNSLDECVFDEIERTILRLKEENLYLKPVFISCTYEILEEYYKILKNPISHDFKKNLPILNRKRQLVINFLEIVRKFKNENNWTDIEIPQNPENLDVDFYCSTCGNTDDDKFETDENNIKTCLKCSTQHHLIETGVTHKDFSRVNFVNKFVYKRTLHFQDCLKQYQGKQNCKVPEKVYTDLENKFRAYRLLIDDENTHVKYSKITRNHINTFLKELKYTKQYENVNLIYTTLTNKHVDDIGHLETQLIEDFKELISLYEKTHGKGKPDELPRKNFMNIQYILFQLLRRHGHPCNTENFTFLKTIDRKIFHDKICKQLFEKLGWKFTPTF</sequence>
<reference evidence="2" key="1">
    <citation type="journal article" date="2017" name="Arch. Virol.">
        <title>Complete genome sequence of shrimp hemocyte iridescent virus (SHIV) isolated from white leg shrimp, Litopenaeus vannamei.</title>
        <authorList>
            <person name="Qiu L."/>
            <person name="Chen M.M."/>
            <person name="Wang R.Y."/>
            <person name="Wan X.Y."/>
            <person name="Li C."/>
            <person name="Zhang Q.L."/>
            <person name="Dong X."/>
            <person name="Yang B."/>
            <person name="Xiang J.H."/>
            <person name="Huang J."/>
        </authorList>
    </citation>
    <scope>NUCLEOTIDE SEQUENCE [LARGE SCALE GENOMIC DNA]</scope>
    <source>
        <strain evidence="2">20141215</strain>
    </source>
</reference>
<name>A0A291B0K1_9VIRU</name>
<dbReference type="RefSeq" id="YP_010084754.1">
    <property type="nucleotide sequence ID" value="NC_055165.1"/>
</dbReference>
<keyword evidence="1" id="KW-0804">Transcription</keyword>
<keyword evidence="3" id="KW-1185">Reference proteome</keyword>
<evidence type="ECO:0000313" key="2">
    <source>
        <dbReference type="EMBL" id="ATE87011.1"/>
    </source>
</evidence>
<keyword evidence="2" id="KW-0238">DNA-binding</keyword>
<evidence type="ECO:0000313" key="3">
    <source>
        <dbReference type="Proteomes" id="UP000297192"/>
    </source>
</evidence>
<dbReference type="GO" id="GO:0046782">
    <property type="term" value="P:regulation of viral transcription"/>
    <property type="evidence" value="ECO:0007669"/>
    <property type="project" value="InterPro"/>
</dbReference>
<proteinExistence type="predicted"/>
<reference evidence="2" key="2">
    <citation type="journal article" date="2017" name="Sci. Rep.">
        <title>Characterization of a new member of Iridoviridae, Shrimp hemocyte iridescent virus (SHIV), found in white leg shrimp (Litopenaeus vannamei).</title>
        <authorList>
            <person name="Qiu L."/>
            <person name="Chen M.M."/>
            <person name="Wan X.Y."/>
            <person name="Li C."/>
            <person name="Zhang Q.L."/>
            <person name="Wang R.Y."/>
            <person name="Cheng D.Y."/>
            <person name="Dong X."/>
            <person name="Yang B."/>
            <person name="Wang X.H."/>
            <person name="Xiang J.H."/>
            <person name="Huang J."/>
        </authorList>
    </citation>
    <scope>NUCLEOTIDE SEQUENCE [LARGE SCALE GENOMIC DNA]</scope>
    <source>
        <strain evidence="2">20141215</strain>
    </source>
</reference>
<protein>
    <submittedName>
        <fullName evidence="2">DNA-binding packing protein</fullName>
    </submittedName>
</protein>
<dbReference type="InterPro" id="IPR007031">
    <property type="entry name" value="Poxvirus_VLTF3"/>
</dbReference>
<dbReference type="Pfam" id="PF04947">
    <property type="entry name" value="Pox_VLTF3"/>
    <property type="match status" value="1"/>
</dbReference>
<organism evidence="2">
    <name type="scientific">Shrimp hemocyte iridescent virus</name>
    <dbReference type="NCBI Taxonomy" id="2039780"/>
    <lineage>
        <taxon>Viruses</taxon>
        <taxon>Varidnaviria</taxon>
        <taxon>Bamfordvirae</taxon>
        <taxon>Nucleocytoviricota</taxon>
        <taxon>Megaviricetes</taxon>
        <taxon>Pimascovirales</taxon>
        <taxon>Pimascovirales incertae sedis</taxon>
        <taxon>Iridoviridae</taxon>
        <taxon>Betairidovirinae</taxon>
        <taxon>Decapodiridovirus</taxon>
        <taxon>Decapodiridovirus litopenaeus1</taxon>
        <taxon>Decapod iridescent virus 1</taxon>
    </lineage>
</organism>
<dbReference type="KEGG" id="vg:65099774"/>